<gene>
    <name evidence="1" type="ORF">CCZ37_17105</name>
</gene>
<name>A0A223N3F4_9VIBR</name>
<evidence type="ECO:0000313" key="1">
    <source>
        <dbReference type="EMBL" id="ASU24193.1"/>
    </source>
</evidence>
<organism evidence="1 2">
    <name type="scientific">Vibrio qinghaiensis</name>
    <dbReference type="NCBI Taxonomy" id="2025808"/>
    <lineage>
        <taxon>Bacteria</taxon>
        <taxon>Pseudomonadati</taxon>
        <taxon>Pseudomonadota</taxon>
        <taxon>Gammaproteobacteria</taxon>
        <taxon>Vibrionales</taxon>
        <taxon>Vibrionaceae</taxon>
        <taxon>Vibrio</taxon>
    </lineage>
</organism>
<dbReference type="AlphaFoldDB" id="A0A223N3F4"/>
<proteinExistence type="predicted"/>
<keyword evidence="2" id="KW-1185">Reference proteome</keyword>
<dbReference type="RefSeq" id="WP_094501685.1">
    <property type="nucleotide sequence ID" value="NZ_CAWNHI010000002.1"/>
</dbReference>
<dbReference type="EMBL" id="CP022742">
    <property type="protein sequence ID" value="ASU24193.1"/>
    <property type="molecule type" value="Genomic_DNA"/>
</dbReference>
<reference evidence="1 2" key="1">
    <citation type="submission" date="2017-08" db="EMBL/GenBank/DDBJ databases">
        <title>The Vibrio qinghaiensis sp.-Q67 is a luminous bacteria isolated firstly from Qinghai lake, Qinghai province, China, which has been proved to be very sensitive to detect environmental and food pollutants. Therefore, complete genome analysis of V. qinghaiensis sp.-Q67 highlights the potential application of this strain on detection of hazards in the contaminated environments.</title>
        <authorList>
            <person name="Gong L."/>
        </authorList>
    </citation>
    <scope>NUCLEOTIDE SEQUENCE [LARGE SCALE GENOMIC DNA]</scope>
    <source>
        <strain evidence="1 2">Q67</strain>
    </source>
</reference>
<sequence length="164" mass="19122">MEELVQKLALIDELETWKEYSQGFSPQDKKLAFERAQALWIARKVSENALYLHPDVISDLQRQSWIPNDLQKRMIWASVLVSAEGVRSRERFKSIKNSLINRYGRDWWEDVYKRQKPAFAAKERIRKQIASNGAAVNMLMANTHLFGEVARDQITSALSMVPKW</sequence>
<protein>
    <submittedName>
        <fullName evidence="1">Uncharacterized protein</fullName>
    </submittedName>
</protein>
<evidence type="ECO:0000313" key="2">
    <source>
        <dbReference type="Proteomes" id="UP000215148"/>
    </source>
</evidence>
<dbReference type="KEGG" id="vqi:CCZ37_17105"/>
<dbReference type="Proteomes" id="UP000215148">
    <property type="component" value="Chromosome 2"/>
</dbReference>
<accession>A0A223N3F4</accession>